<dbReference type="InterPro" id="IPR001162">
    <property type="entry name" value="UvrC_RNase_H_dom"/>
</dbReference>
<dbReference type="SUPFAM" id="SSF82771">
    <property type="entry name" value="GIY-YIG endonuclease"/>
    <property type="match status" value="1"/>
</dbReference>
<proteinExistence type="inferred from homology"/>
<dbReference type="InterPro" id="IPR038476">
    <property type="entry name" value="UvrC_RNase_H_dom_sf"/>
</dbReference>
<dbReference type="InterPro" id="IPR036876">
    <property type="entry name" value="UVR_dom_sf"/>
</dbReference>
<dbReference type="Gene3D" id="3.30.420.340">
    <property type="entry name" value="UvrC, RNAse H endonuclease domain"/>
    <property type="match status" value="1"/>
</dbReference>
<dbReference type="EMBL" id="CP053716">
    <property type="protein sequence ID" value="QKF07123.1"/>
    <property type="molecule type" value="Genomic_DNA"/>
</dbReference>
<feature type="domain" description="UVR" evidence="8">
    <location>
        <begin position="257"/>
        <end position="292"/>
    </location>
</feature>
<dbReference type="KEGG" id="bwa:HLV38_02520"/>
<dbReference type="Pfam" id="PF02151">
    <property type="entry name" value="UVR"/>
    <property type="match status" value="1"/>
</dbReference>
<dbReference type="InterPro" id="IPR050066">
    <property type="entry name" value="UvrABC_protein_C"/>
</dbReference>
<feature type="region of interest" description="Disordered" evidence="7">
    <location>
        <begin position="675"/>
        <end position="700"/>
    </location>
</feature>
<evidence type="ECO:0000256" key="3">
    <source>
        <dbReference type="ARBA" id="ARBA00022769"/>
    </source>
</evidence>
<dbReference type="GO" id="GO:0009380">
    <property type="term" value="C:excinuclease repair complex"/>
    <property type="evidence" value="ECO:0007669"/>
    <property type="project" value="InterPro"/>
</dbReference>
<dbReference type="SUPFAM" id="SSF46600">
    <property type="entry name" value="C-terminal UvrC-binding domain of UvrB"/>
    <property type="match status" value="1"/>
</dbReference>
<dbReference type="GO" id="GO:0009381">
    <property type="term" value="F:excinuclease ABC activity"/>
    <property type="evidence" value="ECO:0007669"/>
    <property type="project" value="UniProtKB-UniRule"/>
</dbReference>
<dbReference type="Pfam" id="PF22920">
    <property type="entry name" value="UvrC_RNaseH"/>
    <property type="match status" value="1"/>
</dbReference>
<evidence type="ECO:0000259" key="8">
    <source>
        <dbReference type="PROSITE" id="PS50151"/>
    </source>
</evidence>
<evidence type="ECO:0000256" key="4">
    <source>
        <dbReference type="ARBA" id="ARBA00022881"/>
    </source>
</evidence>
<dbReference type="InterPro" id="IPR047296">
    <property type="entry name" value="GIY-YIG_UvrC_Cho"/>
</dbReference>
<reference evidence="12" key="1">
    <citation type="submission" date="2020-05" db="EMBL/GenBank/DDBJ databases">
        <title>Novel species in genus Nocardioides.</title>
        <authorList>
            <person name="Zhang G."/>
        </authorList>
    </citation>
    <scope>NUCLEOTIDE SEQUENCE [LARGE SCALE GENOMIC DNA]</scope>
    <source>
        <strain evidence="12">zg-1050</strain>
    </source>
</reference>
<dbReference type="GO" id="GO:0006289">
    <property type="term" value="P:nucleotide-excision repair"/>
    <property type="evidence" value="ECO:0007669"/>
    <property type="project" value="UniProtKB-UniRule"/>
</dbReference>
<dbReference type="PROSITE" id="PS50164">
    <property type="entry name" value="GIY_YIG"/>
    <property type="match status" value="1"/>
</dbReference>
<dbReference type="PROSITE" id="PS50165">
    <property type="entry name" value="UVRC"/>
    <property type="match status" value="1"/>
</dbReference>
<comment type="similarity">
    <text evidence="6">Belongs to the UvrC family.</text>
</comment>
<dbReference type="PANTHER" id="PTHR30562">
    <property type="entry name" value="UVRC/OXIDOREDUCTASE"/>
    <property type="match status" value="1"/>
</dbReference>
<dbReference type="Gene3D" id="4.10.860.10">
    <property type="entry name" value="UVR domain"/>
    <property type="match status" value="1"/>
</dbReference>
<dbReference type="FunFam" id="3.40.1440.10:FF:000001">
    <property type="entry name" value="UvrABC system protein C"/>
    <property type="match status" value="1"/>
</dbReference>
<dbReference type="GO" id="GO:0009432">
    <property type="term" value="P:SOS response"/>
    <property type="evidence" value="ECO:0007669"/>
    <property type="project" value="UniProtKB-UniRule"/>
</dbReference>
<keyword evidence="5 6" id="KW-0234">DNA repair</keyword>
<evidence type="ECO:0000259" key="9">
    <source>
        <dbReference type="PROSITE" id="PS50164"/>
    </source>
</evidence>
<dbReference type="Gene3D" id="3.40.1440.10">
    <property type="entry name" value="GIY-YIG endonuclease"/>
    <property type="match status" value="1"/>
</dbReference>
<keyword evidence="6" id="KW-0742">SOS response</keyword>
<dbReference type="SMART" id="SM00465">
    <property type="entry name" value="GIYc"/>
    <property type="match status" value="1"/>
</dbReference>
<protein>
    <recommendedName>
        <fullName evidence="6">UvrABC system protein C</fullName>
        <shortName evidence="6">Protein UvrC</shortName>
    </recommendedName>
    <alternativeName>
        <fullName evidence="6">Excinuclease ABC subunit C</fullName>
    </alternativeName>
</protein>
<name>A0A6M8J3E9_9ACTN</name>
<dbReference type="InterPro" id="IPR001943">
    <property type="entry name" value="UVR_dom"/>
</dbReference>
<dbReference type="PANTHER" id="PTHR30562:SF1">
    <property type="entry name" value="UVRABC SYSTEM PROTEIN C"/>
    <property type="match status" value="1"/>
</dbReference>
<evidence type="ECO:0000259" key="10">
    <source>
        <dbReference type="PROSITE" id="PS50165"/>
    </source>
</evidence>
<keyword evidence="1 6" id="KW-0963">Cytoplasm</keyword>
<dbReference type="RefSeq" id="WP_173164031.1">
    <property type="nucleotide sequence ID" value="NZ_CP053716.1"/>
</dbReference>
<evidence type="ECO:0000313" key="11">
    <source>
        <dbReference type="EMBL" id="QKF07123.1"/>
    </source>
</evidence>
<dbReference type="PROSITE" id="PS50151">
    <property type="entry name" value="UVR"/>
    <property type="match status" value="1"/>
</dbReference>
<dbReference type="NCBIfam" id="NF001824">
    <property type="entry name" value="PRK00558.1-5"/>
    <property type="match status" value="1"/>
</dbReference>
<organism evidence="11 12">
    <name type="scientific">Berryella wangjianweii</name>
    <dbReference type="NCBI Taxonomy" id="2734634"/>
    <lineage>
        <taxon>Bacteria</taxon>
        <taxon>Bacillati</taxon>
        <taxon>Actinomycetota</taxon>
        <taxon>Coriobacteriia</taxon>
        <taxon>Eggerthellales</taxon>
        <taxon>Eggerthellaceae</taxon>
        <taxon>Berryella</taxon>
    </lineage>
</organism>
<dbReference type="Proteomes" id="UP000503297">
    <property type="component" value="Chromosome"/>
</dbReference>
<comment type="subunit">
    <text evidence="6">Interacts with UvrB in an incision complex.</text>
</comment>
<dbReference type="AlphaFoldDB" id="A0A6M8J3E9"/>
<evidence type="ECO:0000256" key="5">
    <source>
        <dbReference type="ARBA" id="ARBA00023204"/>
    </source>
</evidence>
<evidence type="ECO:0000313" key="12">
    <source>
        <dbReference type="Proteomes" id="UP000503297"/>
    </source>
</evidence>
<dbReference type="Pfam" id="PF08459">
    <property type="entry name" value="UvrC_RNaseH_dom"/>
    <property type="match status" value="1"/>
</dbReference>
<comment type="function">
    <text evidence="6">The UvrABC repair system catalyzes the recognition and processing of DNA lesions. UvrC both incises the 5' and 3' sides of the lesion. The N-terminal half is responsible for the 3' incision and the C-terminal half is responsible for the 5' incision.</text>
</comment>
<dbReference type="GO" id="GO:0005737">
    <property type="term" value="C:cytoplasm"/>
    <property type="evidence" value="ECO:0007669"/>
    <property type="project" value="UniProtKB-SubCell"/>
</dbReference>
<sequence>MSARPTQPEPRPSVTYAALSLENPQQPDGAAADETQAQKLARIKRELDSVPTLPGCYLWKNRAGEVIYVGKAKQLRARMRQYVNFQDSRAKIPLLVEQIHSFEYLVVDNEHESLVLERNLIGQYAPLFNADFKDDKSYPFIALTKGDVFPAIKYTRERHRSDTVYFGPYTDSRAARHMVDVARRVVPLCAASCADWRALKRRLGRDGQAALGALEQERPCFDCHVGLGPGACCGRISPAEYAANVKRIARFLGGHHREFTDELTREMTEAAASLEFERAMRIKDRIDTIAALGDKQRAVAAHTDDADVIGIDREETVAGAHVLMIREGRIVNSNEFVLNRGRDVPDEDLLHMFLLRYYEVSTSIPHEVIVRELPEDAEAMGAWLTERLASPHGAKVRFVAPQKGEKADLVEMAERNAKHTLMRYKVRTNYDDKRINQALMQLESALALDGPPLRIECFDISTIHGSYTVASMVVFTNGRPDKNQYRRFRIKTPLDEANDFLSMQEVMRRRYGPARMADERFGKRPDLIILDGGKPQLNAVISMFEEMGVEGIALAGLAKRDEELFVPWQSAGPVVLPSGSASLYLVKQVRDEAHRFAITYHRELRGKGMTASILDEVPGMGPVRKKALLRHFKSFKRLREASLDDIMEARVIPVEVARELHAVLRQYGGKASRVADEAEATAAVPAQDRRADAGDDPTRP</sequence>
<evidence type="ECO:0000256" key="6">
    <source>
        <dbReference type="HAMAP-Rule" id="MF_00203"/>
    </source>
</evidence>
<accession>A0A6M8J3E9</accession>
<feature type="domain" description="GIY-YIG" evidence="9">
    <location>
        <begin position="52"/>
        <end position="130"/>
    </location>
</feature>
<dbReference type="GO" id="GO:0003677">
    <property type="term" value="F:DNA binding"/>
    <property type="evidence" value="ECO:0007669"/>
    <property type="project" value="UniProtKB-UniRule"/>
</dbReference>
<dbReference type="InterPro" id="IPR004791">
    <property type="entry name" value="UvrC"/>
</dbReference>
<gene>
    <name evidence="6 11" type="primary">uvrC</name>
    <name evidence="11" type="ORF">HLV38_02520</name>
</gene>
<dbReference type="Pfam" id="PF01541">
    <property type="entry name" value="GIY-YIG"/>
    <property type="match status" value="1"/>
</dbReference>
<dbReference type="CDD" id="cd10434">
    <property type="entry name" value="GIY-YIG_UvrC_Cho"/>
    <property type="match status" value="1"/>
</dbReference>
<dbReference type="Gene3D" id="1.10.150.20">
    <property type="entry name" value="5' to 3' exonuclease, C-terminal subdomain"/>
    <property type="match status" value="1"/>
</dbReference>
<comment type="subcellular location">
    <subcellularLocation>
        <location evidence="6">Cytoplasm</location>
    </subcellularLocation>
</comment>
<dbReference type="SUPFAM" id="SSF47781">
    <property type="entry name" value="RuvA domain 2-like"/>
    <property type="match status" value="1"/>
</dbReference>
<dbReference type="HAMAP" id="MF_00203">
    <property type="entry name" value="UvrC"/>
    <property type="match status" value="1"/>
</dbReference>
<keyword evidence="3 6" id="KW-0228">DNA excision</keyword>
<dbReference type="InterPro" id="IPR035901">
    <property type="entry name" value="GIY-YIG_endonuc_sf"/>
</dbReference>
<dbReference type="InterPro" id="IPR000305">
    <property type="entry name" value="GIY-YIG_endonuc"/>
</dbReference>
<dbReference type="NCBIfam" id="TIGR00194">
    <property type="entry name" value="uvrC"/>
    <property type="match status" value="1"/>
</dbReference>
<evidence type="ECO:0000256" key="1">
    <source>
        <dbReference type="ARBA" id="ARBA00022490"/>
    </source>
</evidence>
<keyword evidence="12" id="KW-1185">Reference proteome</keyword>
<keyword evidence="4 6" id="KW-0267">Excision nuclease</keyword>
<dbReference type="InterPro" id="IPR010994">
    <property type="entry name" value="RuvA_2-like"/>
</dbReference>
<feature type="compositionally biased region" description="Basic and acidic residues" evidence="7">
    <location>
        <begin position="687"/>
        <end position="700"/>
    </location>
</feature>
<evidence type="ECO:0000256" key="2">
    <source>
        <dbReference type="ARBA" id="ARBA00022763"/>
    </source>
</evidence>
<keyword evidence="2 6" id="KW-0227">DNA damage</keyword>
<evidence type="ECO:0000256" key="7">
    <source>
        <dbReference type="SAM" id="MobiDB-lite"/>
    </source>
</evidence>
<feature type="domain" description="UvrC family homology region profile" evidence="10">
    <location>
        <begin position="308"/>
        <end position="544"/>
    </location>
</feature>